<evidence type="ECO:0000313" key="2">
    <source>
        <dbReference type="EMBL" id="CAD7687216.1"/>
    </source>
</evidence>
<proteinExistence type="predicted"/>
<protein>
    <submittedName>
        <fullName evidence="2">(raccoon dog) hypothetical protein</fullName>
    </submittedName>
</protein>
<feature type="compositionally biased region" description="Low complexity" evidence="1">
    <location>
        <begin position="179"/>
        <end position="188"/>
    </location>
</feature>
<accession>A0A811ZEM9</accession>
<reference evidence="2" key="1">
    <citation type="submission" date="2020-12" db="EMBL/GenBank/DDBJ databases">
        <authorList>
            <consortium name="Molecular Ecology Group"/>
        </authorList>
    </citation>
    <scope>NUCLEOTIDE SEQUENCE</scope>
    <source>
        <strain evidence="2">TBG_1078</strain>
    </source>
</reference>
<feature type="region of interest" description="Disordered" evidence="1">
    <location>
        <begin position="40"/>
        <end position="84"/>
    </location>
</feature>
<dbReference type="AlphaFoldDB" id="A0A811ZEM9"/>
<feature type="region of interest" description="Disordered" evidence="1">
    <location>
        <begin position="1"/>
        <end position="27"/>
    </location>
</feature>
<dbReference type="Proteomes" id="UP000645828">
    <property type="component" value="Unassembled WGS sequence"/>
</dbReference>
<feature type="region of interest" description="Disordered" evidence="1">
    <location>
        <begin position="169"/>
        <end position="207"/>
    </location>
</feature>
<feature type="region of interest" description="Disordered" evidence="1">
    <location>
        <begin position="233"/>
        <end position="344"/>
    </location>
</feature>
<evidence type="ECO:0000256" key="1">
    <source>
        <dbReference type="SAM" id="MobiDB-lite"/>
    </source>
</evidence>
<feature type="compositionally biased region" description="Polar residues" evidence="1">
    <location>
        <begin position="42"/>
        <end position="58"/>
    </location>
</feature>
<gene>
    <name evidence="2" type="ORF">NYPRO_LOCUS20009</name>
</gene>
<feature type="compositionally biased region" description="Basic residues" evidence="1">
    <location>
        <begin position="294"/>
        <end position="304"/>
    </location>
</feature>
<name>A0A811ZEM9_NYCPR</name>
<feature type="compositionally biased region" description="Basic and acidic residues" evidence="1">
    <location>
        <begin position="242"/>
        <end position="252"/>
    </location>
</feature>
<sequence length="344" mass="35890">MISGPTVPQARAPGVRHRAGFQPLPSKSCRWQLDTRLRTNRGEQSALGQSPATIQASTPPLPGASQGPQAQGHGTETGAPWGPRVNGPLGPGLCLPCPFRGPFLGWGTVRSGTGLGRCPLVSSSAGLGPPLLPRAPPGGNIRDLVPRTHMHLDHPLDMGLPGTGVPRCTGSWVPGGWRGPSPTESGSEPPGPGGQPRAAAPWPHLYRQQPPHGPYLCPQHPPMGLTFACSTPPPKAACRGRRGAEGTREECPSAKALVPSSGTDGPKSRPPSPGHLFPDSARSPRRPPGASVIKRQRRGHRPRGHLPTSLCPHPRGRGGPGPGWAASGHRRRAPAAGPAWRGFH</sequence>
<organism evidence="2 3">
    <name type="scientific">Nyctereutes procyonoides</name>
    <name type="common">Raccoon dog</name>
    <name type="synonym">Canis procyonoides</name>
    <dbReference type="NCBI Taxonomy" id="34880"/>
    <lineage>
        <taxon>Eukaryota</taxon>
        <taxon>Metazoa</taxon>
        <taxon>Chordata</taxon>
        <taxon>Craniata</taxon>
        <taxon>Vertebrata</taxon>
        <taxon>Euteleostomi</taxon>
        <taxon>Mammalia</taxon>
        <taxon>Eutheria</taxon>
        <taxon>Laurasiatheria</taxon>
        <taxon>Carnivora</taxon>
        <taxon>Caniformia</taxon>
        <taxon>Canidae</taxon>
        <taxon>Nyctereutes</taxon>
    </lineage>
</organism>
<evidence type="ECO:0000313" key="3">
    <source>
        <dbReference type="Proteomes" id="UP000645828"/>
    </source>
</evidence>
<keyword evidence="3" id="KW-1185">Reference proteome</keyword>
<feature type="compositionally biased region" description="Low complexity" evidence="1">
    <location>
        <begin position="334"/>
        <end position="344"/>
    </location>
</feature>
<comment type="caution">
    <text evidence="2">The sequence shown here is derived from an EMBL/GenBank/DDBJ whole genome shotgun (WGS) entry which is preliminary data.</text>
</comment>
<dbReference type="EMBL" id="CAJHUB010000763">
    <property type="protein sequence ID" value="CAD7687216.1"/>
    <property type="molecule type" value="Genomic_DNA"/>
</dbReference>